<gene>
    <name evidence="15" type="primary">pheT</name>
    <name evidence="21" type="ORF">J8F10_04415</name>
</gene>
<evidence type="ECO:0000313" key="22">
    <source>
        <dbReference type="Proteomes" id="UP000676565"/>
    </source>
</evidence>
<proteinExistence type="inferred from homology"/>
<comment type="caution">
    <text evidence="21">The sequence shown here is derived from an EMBL/GenBank/DDBJ whole genome shotgun (WGS) entry which is preliminary data.</text>
</comment>
<dbReference type="SUPFAM" id="SSF56037">
    <property type="entry name" value="PheT/TilS domain"/>
    <property type="match status" value="1"/>
</dbReference>
<keyword evidence="10 15" id="KW-0460">Magnesium</keyword>
<dbReference type="GO" id="GO:0004826">
    <property type="term" value="F:phenylalanine-tRNA ligase activity"/>
    <property type="evidence" value="ECO:0007669"/>
    <property type="project" value="UniProtKB-EC"/>
</dbReference>
<keyword evidence="5 16" id="KW-0820">tRNA-binding</keyword>
<evidence type="ECO:0000256" key="13">
    <source>
        <dbReference type="ARBA" id="ARBA00023146"/>
    </source>
</evidence>
<dbReference type="Pfam" id="PF01588">
    <property type="entry name" value="tRNA_bind"/>
    <property type="match status" value="1"/>
</dbReference>
<keyword evidence="12 15" id="KW-0648">Protein biosynthesis</keyword>
<dbReference type="InterPro" id="IPR005121">
    <property type="entry name" value="Fdx_antiC-bd"/>
</dbReference>
<evidence type="ECO:0000256" key="17">
    <source>
        <dbReference type="SAM" id="MobiDB-lite"/>
    </source>
</evidence>
<feature type="binding site" evidence="15">
    <location>
        <position position="496"/>
    </location>
    <ligand>
        <name>Mg(2+)</name>
        <dbReference type="ChEBI" id="CHEBI:18420"/>
        <note>shared with alpha subunit</note>
    </ligand>
</feature>
<dbReference type="PANTHER" id="PTHR10947:SF0">
    <property type="entry name" value="PHENYLALANINE--TRNA LIGASE BETA SUBUNIT"/>
    <property type="match status" value="1"/>
</dbReference>
<evidence type="ECO:0000256" key="7">
    <source>
        <dbReference type="ARBA" id="ARBA00022723"/>
    </source>
</evidence>
<evidence type="ECO:0000256" key="14">
    <source>
        <dbReference type="ARBA" id="ARBA00049255"/>
    </source>
</evidence>
<dbReference type="PANTHER" id="PTHR10947">
    <property type="entry name" value="PHENYLALANYL-TRNA SYNTHETASE BETA CHAIN AND LEUCINE-RICH REPEAT-CONTAINING PROTEIN 47"/>
    <property type="match status" value="1"/>
</dbReference>
<dbReference type="InterPro" id="IPR020825">
    <property type="entry name" value="Phe-tRNA_synthase-like_B3/B4"/>
</dbReference>
<keyword evidence="7 15" id="KW-0479">Metal-binding</keyword>
<keyword evidence="8 15" id="KW-0547">Nucleotide-binding</keyword>
<name>A0ABS5BLE7_9BACT</name>
<dbReference type="PROSITE" id="PS50886">
    <property type="entry name" value="TRBD"/>
    <property type="match status" value="1"/>
</dbReference>
<protein>
    <recommendedName>
        <fullName evidence="15">Phenylalanine--tRNA ligase beta subunit</fullName>
        <ecNumber evidence="15">6.1.1.20</ecNumber>
    </recommendedName>
    <alternativeName>
        <fullName evidence="15">Phenylalanyl-tRNA synthetase beta subunit</fullName>
        <shortName evidence="15">PheRS</shortName>
    </alternativeName>
</protein>
<dbReference type="RefSeq" id="WP_210652651.1">
    <property type="nucleotide sequence ID" value="NZ_JAGKQQ010000001.1"/>
</dbReference>
<dbReference type="InterPro" id="IPR045060">
    <property type="entry name" value="Phe-tRNA-ligase_IIc_bsu"/>
</dbReference>
<evidence type="ECO:0000256" key="6">
    <source>
        <dbReference type="ARBA" id="ARBA00022598"/>
    </source>
</evidence>
<dbReference type="Pfam" id="PF03147">
    <property type="entry name" value="FDX-ACB"/>
    <property type="match status" value="1"/>
</dbReference>
<evidence type="ECO:0000259" key="18">
    <source>
        <dbReference type="PROSITE" id="PS50886"/>
    </source>
</evidence>
<dbReference type="PROSITE" id="PS51447">
    <property type="entry name" value="FDX_ACB"/>
    <property type="match status" value="1"/>
</dbReference>
<dbReference type="EC" id="6.1.1.20" evidence="15"/>
<dbReference type="CDD" id="cd00769">
    <property type="entry name" value="PheRS_beta_core"/>
    <property type="match status" value="1"/>
</dbReference>
<dbReference type="InterPro" id="IPR005147">
    <property type="entry name" value="tRNA_synthase_B5-dom"/>
</dbReference>
<evidence type="ECO:0000256" key="5">
    <source>
        <dbReference type="ARBA" id="ARBA00022555"/>
    </source>
</evidence>
<dbReference type="EMBL" id="JAGKQQ010000001">
    <property type="protein sequence ID" value="MBP3954526.1"/>
    <property type="molecule type" value="Genomic_DNA"/>
</dbReference>
<evidence type="ECO:0000256" key="10">
    <source>
        <dbReference type="ARBA" id="ARBA00022842"/>
    </source>
</evidence>
<evidence type="ECO:0000256" key="11">
    <source>
        <dbReference type="ARBA" id="ARBA00022884"/>
    </source>
</evidence>
<dbReference type="Pfam" id="PF17759">
    <property type="entry name" value="tRNA_synthFbeta"/>
    <property type="match status" value="1"/>
</dbReference>
<comment type="catalytic activity">
    <reaction evidence="14 15">
        <text>tRNA(Phe) + L-phenylalanine + ATP = L-phenylalanyl-tRNA(Phe) + AMP + diphosphate + H(+)</text>
        <dbReference type="Rhea" id="RHEA:19413"/>
        <dbReference type="Rhea" id="RHEA-COMP:9668"/>
        <dbReference type="Rhea" id="RHEA-COMP:9699"/>
        <dbReference type="ChEBI" id="CHEBI:15378"/>
        <dbReference type="ChEBI" id="CHEBI:30616"/>
        <dbReference type="ChEBI" id="CHEBI:33019"/>
        <dbReference type="ChEBI" id="CHEBI:58095"/>
        <dbReference type="ChEBI" id="CHEBI:78442"/>
        <dbReference type="ChEBI" id="CHEBI:78531"/>
        <dbReference type="ChEBI" id="CHEBI:456215"/>
        <dbReference type="EC" id="6.1.1.20"/>
    </reaction>
</comment>
<dbReference type="InterPro" id="IPR033714">
    <property type="entry name" value="tRNA_bind_bactPheRS"/>
</dbReference>
<dbReference type="Gene3D" id="3.30.70.380">
    <property type="entry name" value="Ferrodoxin-fold anticodon-binding domain"/>
    <property type="match status" value="1"/>
</dbReference>
<dbReference type="Pfam" id="PF03483">
    <property type="entry name" value="B3_4"/>
    <property type="match status" value="1"/>
</dbReference>
<dbReference type="SMART" id="SM00873">
    <property type="entry name" value="B3_4"/>
    <property type="match status" value="1"/>
</dbReference>
<evidence type="ECO:0000256" key="8">
    <source>
        <dbReference type="ARBA" id="ARBA00022741"/>
    </source>
</evidence>
<dbReference type="SUPFAM" id="SSF54991">
    <property type="entry name" value="Anticodon-binding domain of PheRS"/>
    <property type="match status" value="1"/>
</dbReference>
<dbReference type="InterPro" id="IPR009061">
    <property type="entry name" value="DNA-bd_dom_put_sf"/>
</dbReference>
<evidence type="ECO:0000313" key="21">
    <source>
        <dbReference type="EMBL" id="MBP3954526.1"/>
    </source>
</evidence>
<dbReference type="InterPro" id="IPR041616">
    <property type="entry name" value="PheRS_beta_core"/>
</dbReference>
<evidence type="ECO:0000256" key="16">
    <source>
        <dbReference type="PROSITE-ProRule" id="PRU00209"/>
    </source>
</evidence>
<accession>A0ABS5BLE7</accession>
<dbReference type="InterPro" id="IPR002547">
    <property type="entry name" value="tRNA-bd_dom"/>
</dbReference>
<evidence type="ECO:0000256" key="2">
    <source>
        <dbReference type="ARBA" id="ARBA00008653"/>
    </source>
</evidence>
<dbReference type="InterPro" id="IPR005146">
    <property type="entry name" value="B3/B4_tRNA-bd"/>
</dbReference>
<dbReference type="InterPro" id="IPR012340">
    <property type="entry name" value="NA-bd_OB-fold"/>
</dbReference>
<keyword evidence="9 15" id="KW-0067">ATP-binding</keyword>
<evidence type="ECO:0000256" key="9">
    <source>
        <dbReference type="ARBA" id="ARBA00022840"/>
    </source>
</evidence>
<evidence type="ECO:0000259" key="20">
    <source>
        <dbReference type="PROSITE" id="PS51483"/>
    </source>
</evidence>
<dbReference type="Pfam" id="PF03484">
    <property type="entry name" value="B5"/>
    <property type="match status" value="1"/>
</dbReference>
<dbReference type="SUPFAM" id="SSF55681">
    <property type="entry name" value="Class II aaRS and biotin synthetases"/>
    <property type="match status" value="1"/>
</dbReference>
<comment type="similarity">
    <text evidence="2 15">Belongs to the phenylalanyl-tRNA synthetase beta subunit family. Type 1 subfamily.</text>
</comment>
<dbReference type="PROSITE" id="PS51483">
    <property type="entry name" value="B5"/>
    <property type="match status" value="1"/>
</dbReference>
<evidence type="ECO:0000256" key="15">
    <source>
        <dbReference type="HAMAP-Rule" id="MF_00283"/>
    </source>
</evidence>
<evidence type="ECO:0000259" key="19">
    <source>
        <dbReference type="PROSITE" id="PS51447"/>
    </source>
</evidence>
<keyword evidence="13 15" id="KW-0030">Aminoacyl-tRNA synthetase</keyword>
<dbReference type="InterPro" id="IPR004532">
    <property type="entry name" value="Phe-tRNA-ligase_IIc_bsu_bact"/>
</dbReference>
<dbReference type="Gene3D" id="3.30.930.10">
    <property type="entry name" value="Bira Bifunctional Protein, Domain 2"/>
    <property type="match status" value="1"/>
</dbReference>
<feature type="domain" description="TRNA-binding" evidence="18">
    <location>
        <begin position="56"/>
        <end position="177"/>
    </location>
</feature>
<dbReference type="CDD" id="cd02796">
    <property type="entry name" value="tRNA_bind_bactPheRS"/>
    <property type="match status" value="1"/>
</dbReference>
<comment type="subcellular location">
    <subcellularLocation>
        <location evidence="1 15">Cytoplasm</location>
    </subcellularLocation>
</comment>
<evidence type="ECO:0000256" key="1">
    <source>
        <dbReference type="ARBA" id="ARBA00004496"/>
    </source>
</evidence>
<dbReference type="InterPro" id="IPR036690">
    <property type="entry name" value="Fdx_antiC-bd_sf"/>
</dbReference>
<evidence type="ECO:0000256" key="3">
    <source>
        <dbReference type="ARBA" id="ARBA00011209"/>
    </source>
</evidence>
<sequence length="877" mass="93864">MLVPLSWLKDYVPLPADPGALVERLTIAGLESSGVKVFGLPVRGTLRVKPEDAGLVWERDKLVVAQVLEITKHPNADTLKLVKLDLGTGEPKTVITGAENIAVGQSGMKIILGLCGSQYFFTGKDGKKTVMTLAPKELRGLPNDAMCMSDFELGIAEESEGIIILDDADAVPGTPAQDVLGEIVVELDILPNMARCLSMIGIAREVAALTGANATIAEPKVETVAETIDGKVRVEIADPKLCSRYTATIVRNVTLKAAPRWMCSRLHYAGMRPISNAVDITNYVMLEHGQPLHAFDYDVLVKRAGGKAPTILVRPAKAGEMLKTLDGQDRELSPDNLVIADTAGPIALAGVMGGAETEVSAATTTILLESACFDFVSVRKTARQFNLFSEASTRFSRGIHPEQALPAAVRAAQLFRDHAGGEVLAGVVDAYPAPLPPQVIDLDQAEIRRLLGFDIPSAEVVRVLTALQFQVEPDGEDAWTVTTPQTRLDIQAGTADLIEELARVYGYDNLKERLLPLELPEPKGNRDIEGEDRVRNLLADQGLQEAITYSLSSVEAETKLAAEKNPSPTPPLNGEGLKTADGSAPPSFLGKGVGGLGSSPDDFVALMNPLSPERAVMRRTLLPGLLAVVQKNLEATDSVAMYELGFVYLPKADERLPSEPRKLALVLSGRRTGAAWDDPQGAAPARYDFYDLKGVVESLAGDLHLPGVTFAAVQTVPWLHPMRAAELRVNGTAVGVFGELHPKVAANFLLGDRAVQVAELDLEAVLAAVPARYGYKPFSTFPPAKRDVAVVVADATPAEAVLAEIRAGGGDLLTDATLFDVYRGTGLPDGTKSLAFALTYQAPDRTLGEKEIVKAHEKVEGRLRHVLKAQIRGKDLA</sequence>
<dbReference type="HAMAP" id="MF_00283">
    <property type="entry name" value="Phe_tRNA_synth_beta1"/>
    <property type="match status" value="1"/>
</dbReference>
<organism evidence="21 22">
    <name type="scientific">Gemmata palustris</name>
    <dbReference type="NCBI Taxonomy" id="2822762"/>
    <lineage>
        <taxon>Bacteria</taxon>
        <taxon>Pseudomonadati</taxon>
        <taxon>Planctomycetota</taxon>
        <taxon>Planctomycetia</taxon>
        <taxon>Gemmatales</taxon>
        <taxon>Gemmataceae</taxon>
        <taxon>Gemmata</taxon>
    </lineage>
</organism>
<evidence type="ECO:0000256" key="4">
    <source>
        <dbReference type="ARBA" id="ARBA00022490"/>
    </source>
</evidence>
<feature type="domain" description="B5" evidence="20">
    <location>
        <begin position="435"/>
        <end position="512"/>
    </location>
</feature>
<feature type="binding site" evidence="15">
    <location>
        <position position="500"/>
    </location>
    <ligand>
        <name>Mg(2+)</name>
        <dbReference type="ChEBI" id="CHEBI:18420"/>
        <note>shared with alpha subunit</note>
    </ligand>
</feature>
<dbReference type="Proteomes" id="UP000676565">
    <property type="component" value="Unassembled WGS sequence"/>
</dbReference>
<comment type="subunit">
    <text evidence="3 15">Tetramer of two alpha and two beta subunits.</text>
</comment>
<comment type="cofactor">
    <cofactor evidence="15">
        <name>Mg(2+)</name>
        <dbReference type="ChEBI" id="CHEBI:18420"/>
    </cofactor>
    <text evidence="15">Binds 2 magnesium ions per tetramer.</text>
</comment>
<keyword evidence="4 15" id="KW-0963">Cytoplasm</keyword>
<dbReference type="Gene3D" id="2.40.50.140">
    <property type="entry name" value="Nucleic acid-binding proteins"/>
    <property type="match status" value="1"/>
</dbReference>
<dbReference type="SMART" id="SM00874">
    <property type="entry name" value="B5"/>
    <property type="match status" value="1"/>
</dbReference>
<reference evidence="21 22" key="1">
    <citation type="submission" date="2021-04" db="EMBL/GenBank/DDBJ databases">
        <authorList>
            <person name="Ivanova A."/>
        </authorList>
    </citation>
    <scope>NUCLEOTIDE SEQUENCE [LARGE SCALE GENOMIC DNA]</scope>
    <source>
        <strain evidence="21 22">G18</strain>
    </source>
</reference>
<feature type="binding site" evidence="15">
    <location>
        <position position="499"/>
    </location>
    <ligand>
        <name>Mg(2+)</name>
        <dbReference type="ChEBI" id="CHEBI:18420"/>
        <note>shared with alpha subunit</note>
    </ligand>
</feature>
<feature type="binding site" evidence="15">
    <location>
        <position position="489"/>
    </location>
    <ligand>
        <name>Mg(2+)</name>
        <dbReference type="ChEBI" id="CHEBI:18420"/>
        <note>shared with alpha subunit</note>
    </ligand>
</feature>
<dbReference type="Gene3D" id="3.50.40.10">
    <property type="entry name" value="Phenylalanyl-trna Synthetase, Chain B, domain 3"/>
    <property type="match status" value="1"/>
</dbReference>
<dbReference type="SUPFAM" id="SSF46955">
    <property type="entry name" value="Putative DNA-binding domain"/>
    <property type="match status" value="1"/>
</dbReference>
<feature type="region of interest" description="Disordered" evidence="17">
    <location>
        <begin position="559"/>
        <end position="585"/>
    </location>
</feature>
<feature type="domain" description="FDX-ACB" evidence="19">
    <location>
        <begin position="779"/>
        <end position="872"/>
    </location>
</feature>
<keyword evidence="6 15" id="KW-0436">Ligase</keyword>
<keyword evidence="22" id="KW-1185">Reference proteome</keyword>
<evidence type="ECO:0000256" key="12">
    <source>
        <dbReference type="ARBA" id="ARBA00022917"/>
    </source>
</evidence>
<dbReference type="NCBIfam" id="TIGR00472">
    <property type="entry name" value="pheT_bact"/>
    <property type="match status" value="1"/>
</dbReference>
<dbReference type="SUPFAM" id="SSF50249">
    <property type="entry name" value="Nucleic acid-binding proteins"/>
    <property type="match status" value="1"/>
</dbReference>
<dbReference type="SMART" id="SM00896">
    <property type="entry name" value="FDX-ACB"/>
    <property type="match status" value="1"/>
</dbReference>
<dbReference type="InterPro" id="IPR045864">
    <property type="entry name" value="aa-tRNA-synth_II/BPL/LPL"/>
</dbReference>
<dbReference type="Gene3D" id="3.30.56.10">
    <property type="match status" value="2"/>
</dbReference>
<keyword evidence="11 16" id="KW-0694">RNA-binding</keyword>